<keyword evidence="3 6" id="KW-0812">Transmembrane</keyword>
<keyword evidence="8" id="KW-1185">Reference proteome</keyword>
<dbReference type="InterPro" id="IPR019108">
    <property type="entry name" value="Caa3_assmbl_CtaG-rel"/>
</dbReference>
<protein>
    <submittedName>
        <fullName evidence="7">Cytochrome c oxidase assembly protein</fullName>
    </submittedName>
</protein>
<evidence type="ECO:0000256" key="6">
    <source>
        <dbReference type="SAM" id="Phobius"/>
    </source>
</evidence>
<gene>
    <name evidence="7" type="ORF">ACFOZ8_11205</name>
</gene>
<keyword evidence="2" id="KW-1003">Cell membrane</keyword>
<comment type="subcellular location">
    <subcellularLocation>
        <location evidence="1">Cell membrane</location>
        <topology evidence="1">Multi-pass membrane protein</topology>
    </subcellularLocation>
</comment>
<dbReference type="EMBL" id="JBHSAM010000023">
    <property type="protein sequence ID" value="MFC4100211.1"/>
    <property type="molecule type" value="Genomic_DNA"/>
</dbReference>
<feature type="transmembrane region" description="Helical" evidence="6">
    <location>
        <begin position="169"/>
        <end position="193"/>
    </location>
</feature>
<feature type="transmembrane region" description="Helical" evidence="6">
    <location>
        <begin position="94"/>
        <end position="115"/>
    </location>
</feature>
<accession>A0ABV8K0S2</accession>
<reference evidence="8" key="1">
    <citation type="journal article" date="2019" name="Int. J. Syst. Evol. Microbiol.">
        <title>The Global Catalogue of Microorganisms (GCM) 10K type strain sequencing project: providing services to taxonomists for standard genome sequencing and annotation.</title>
        <authorList>
            <consortium name="The Broad Institute Genomics Platform"/>
            <consortium name="The Broad Institute Genome Sequencing Center for Infectious Disease"/>
            <person name="Wu L."/>
            <person name="Ma J."/>
        </authorList>
    </citation>
    <scope>NUCLEOTIDE SEQUENCE [LARGE SCALE GENOMIC DNA]</scope>
    <source>
        <strain evidence="8">IBRC-M 10987</strain>
    </source>
</reference>
<evidence type="ECO:0000313" key="8">
    <source>
        <dbReference type="Proteomes" id="UP001595715"/>
    </source>
</evidence>
<evidence type="ECO:0000256" key="1">
    <source>
        <dbReference type="ARBA" id="ARBA00004651"/>
    </source>
</evidence>
<feature type="transmembrane region" description="Helical" evidence="6">
    <location>
        <begin position="135"/>
        <end position="157"/>
    </location>
</feature>
<dbReference type="Proteomes" id="UP001595715">
    <property type="component" value="Unassembled WGS sequence"/>
</dbReference>
<feature type="transmembrane region" description="Helical" evidence="6">
    <location>
        <begin position="24"/>
        <end position="43"/>
    </location>
</feature>
<evidence type="ECO:0000256" key="2">
    <source>
        <dbReference type="ARBA" id="ARBA00022475"/>
    </source>
</evidence>
<dbReference type="RefSeq" id="WP_377718887.1">
    <property type="nucleotide sequence ID" value="NZ_JBHSAM010000023.1"/>
</dbReference>
<evidence type="ECO:0000256" key="3">
    <source>
        <dbReference type="ARBA" id="ARBA00022692"/>
    </source>
</evidence>
<evidence type="ECO:0000313" key="7">
    <source>
        <dbReference type="EMBL" id="MFC4100211.1"/>
    </source>
</evidence>
<keyword evidence="4 6" id="KW-1133">Transmembrane helix</keyword>
<dbReference type="Pfam" id="PF09678">
    <property type="entry name" value="Caa3_CtaG"/>
    <property type="match status" value="1"/>
</dbReference>
<organism evidence="7 8">
    <name type="scientific">Paenibacillus xanthanilyticus</name>
    <dbReference type="NCBI Taxonomy" id="1783531"/>
    <lineage>
        <taxon>Bacteria</taxon>
        <taxon>Bacillati</taxon>
        <taxon>Bacillota</taxon>
        <taxon>Bacilli</taxon>
        <taxon>Bacillales</taxon>
        <taxon>Paenibacillaceae</taxon>
        <taxon>Paenibacillus</taxon>
    </lineage>
</organism>
<feature type="transmembrane region" description="Helical" evidence="6">
    <location>
        <begin position="205"/>
        <end position="224"/>
    </location>
</feature>
<feature type="transmembrane region" description="Helical" evidence="6">
    <location>
        <begin position="63"/>
        <end position="82"/>
    </location>
</feature>
<proteinExistence type="predicted"/>
<name>A0ABV8K0S2_9BACL</name>
<keyword evidence="5 6" id="KW-0472">Membrane</keyword>
<sequence>MTILPTWGAWAWIHHHPSTFSDPWAVASFVLAIVFALLSLGYAASVVKVNRRYAKSWPASRSLYWHTGMTLAASACVSPLVLPGSHAIANHMVVHLLLGMFVPLILVFAAPMTLLMRALPAPAARSFIRLLKQPVLRIVVHPAVGAFVNIGSMWALYRTPIYATMQESPALYVVVHVHFAAAGYLFTASVLRFDRWMHDWGFRSRVIWLIISMAGHGILSKTLFASPPAGVPAIQAEYAARMMYYGGDAVEITLILSLCYLHYRAPRRLKQSSLPSA</sequence>
<evidence type="ECO:0000256" key="4">
    <source>
        <dbReference type="ARBA" id="ARBA00022989"/>
    </source>
</evidence>
<evidence type="ECO:0000256" key="5">
    <source>
        <dbReference type="ARBA" id="ARBA00023136"/>
    </source>
</evidence>
<feature type="transmembrane region" description="Helical" evidence="6">
    <location>
        <begin position="244"/>
        <end position="263"/>
    </location>
</feature>
<comment type="caution">
    <text evidence="7">The sequence shown here is derived from an EMBL/GenBank/DDBJ whole genome shotgun (WGS) entry which is preliminary data.</text>
</comment>